<gene>
    <name evidence="1" type="ORF">Slati_1469200</name>
</gene>
<evidence type="ECO:0000313" key="1">
    <source>
        <dbReference type="EMBL" id="KAL0449128.1"/>
    </source>
</evidence>
<sequence>MFRPPEQTVRGVGGDRNNHSFRVLGGFLLNDEALECLITRSGSQTMESPTRCESALARTVRGKVARMDVRQRGRMWRNVVKRMQVKWVRLFLFSRATVIRLTNWAETLNLPKNYL</sequence>
<dbReference type="AlphaFoldDB" id="A0AAW2X5E8"/>
<proteinExistence type="predicted"/>
<name>A0AAW2X5E8_9LAMI</name>
<protein>
    <submittedName>
        <fullName evidence="1">Uncharacterized protein</fullName>
    </submittedName>
</protein>
<reference evidence="1" key="2">
    <citation type="journal article" date="2024" name="Plant">
        <title>Genomic evolution and insights into agronomic trait innovations of Sesamum species.</title>
        <authorList>
            <person name="Miao H."/>
            <person name="Wang L."/>
            <person name="Qu L."/>
            <person name="Liu H."/>
            <person name="Sun Y."/>
            <person name="Le M."/>
            <person name="Wang Q."/>
            <person name="Wei S."/>
            <person name="Zheng Y."/>
            <person name="Lin W."/>
            <person name="Duan Y."/>
            <person name="Cao H."/>
            <person name="Xiong S."/>
            <person name="Wang X."/>
            <person name="Wei L."/>
            <person name="Li C."/>
            <person name="Ma Q."/>
            <person name="Ju M."/>
            <person name="Zhao R."/>
            <person name="Li G."/>
            <person name="Mu C."/>
            <person name="Tian Q."/>
            <person name="Mei H."/>
            <person name="Zhang T."/>
            <person name="Gao T."/>
            <person name="Zhang H."/>
        </authorList>
    </citation>
    <scope>NUCLEOTIDE SEQUENCE</scope>
    <source>
        <strain evidence="1">KEN1</strain>
    </source>
</reference>
<organism evidence="1">
    <name type="scientific">Sesamum latifolium</name>
    <dbReference type="NCBI Taxonomy" id="2727402"/>
    <lineage>
        <taxon>Eukaryota</taxon>
        <taxon>Viridiplantae</taxon>
        <taxon>Streptophyta</taxon>
        <taxon>Embryophyta</taxon>
        <taxon>Tracheophyta</taxon>
        <taxon>Spermatophyta</taxon>
        <taxon>Magnoliopsida</taxon>
        <taxon>eudicotyledons</taxon>
        <taxon>Gunneridae</taxon>
        <taxon>Pentapetalae</taxon>
        <taxon>asterids</taxon>
        <taxon>lamiids</taxon>
        <taxon>Lamiales</taxon>
        <taxon>Pedaliaceae</taxon>
        <taxon>Sesamum</taxon>
    </lineage>
</organism>
<comment type="caution">
    <text evidence="1">The sequence shown here is derived from an EMBL/GenBank/DDBJ whole genome shotgun (WGS) entry which is preliminary data.</text>
</comment>
<accession>A0AAW2X5E8</accession>
<dbReference type="EMBL" id="JACGWN010000005">
    <property type="protein sequence ID" value="KAL0449128.1"/>
    <property type="molecule type" value="Genomic_DNA"/>
</dbReference>
<reference evidence="1" key="1">
    <citation type="submission" date="2020-06" db="EMBL/GenBank/DDBJ databases">
        <authorList>
            <person name="Li T."/>
            <person name="Hu X."/>
            <person name="Zhang T."/>
            <person name="Song X."/>
            <person name="Zhang H."/>
            <person name="Dai N."/>
            <person name="Sheng W."/>
            <person name="Hou X."/>
            <person name="Wei L."/>
        </authorList>
    </citation>
    <scope>NUCLEOTIDE SEQUENCE</scope>
    <source>
        <strain evidence="1">KEN1</strain>
        <tissue evidence="1">Leaf</tissue>
    </source>
</reference>